<dbReference type="InterPro" id="IPR012910">
    <property type="entry name" value="Plug_dom"/>
</dbReference>
<dbReference type="InterPro" id="IPR036942">
    <property type="entry name" value="Beta-barrel_TonB_sf"/>
</dbReference>
<keyword evidence="6 8" id="KW-0472">Membrane</keyword>
<dbReference type="Pfam" id="PF07715">
    <property type="entry name" value="Plug"/>
    <property type="match status" value="1"/>
</dbReference>
<evidence type="ECO:0000256" key="8">
    <source>
        <dbReference type="PROSITE-ProRule" id="PRU01360"/>
    </source>
</evidence>
<feature type="region of interest" description="Disordered" evidence="10">
    <location>
        <begin position="290"/>
        <end position="331"/>
    </location>
</feature>
<dbReference type="Pfam" id="PF00593">
    <property type="entry name" value="TonB_dep_Rec_b-barrel"/>
    <property type="match status" value="1"/>
</dbReference>
<evidence type="ECO:0000256" key="9">
    <source>
        <dbReference type="RuleBase" id="RU003357"/>
    </source>
</evidence>
<dbReference type="SUPFAM" id="SSF56935">
    <property type="entry name" value="Porins"/>
    <property type="match status" value="1"/>
</dbReference>
<sequence length="735" mass="80914">MRTTCALFATSVITTAGSVYGQASIDPETVELDAVLVTASPFVERKVELVVPATELSGEALRRAGESSLGATLSGEPGVHSSYYGPGAGRPVIRGFDGDRIRILNQGMDSFDVSQTSPDHGVSIEPLFAEDIEVVRGPASLLYGNAAIGGVVNVIGKELPRERAELPFSGQFETFYGSVSDEKSVGLALQGGEGNFAWSAGFLDRQSNDFEIPGFAESIYQMEAEEHDEHDHEDEDEHHEDEHDDHEEEEVFGVLENSFVDTRSGYVGLAWFGDNGSLAVSYSEYGSDYGVPGHSHAHGHHDEHEEGEEHEEEGEHHEDEDEEEHHDEGEHGEEGVAIDLDQSRFSLRGELLNPVDFLKSLELDLAFGDYRHAELEGDEVGTVFERDGYELRLTGVHSPVGDFNGAFGFQAKVDDFSAVGEEAFIPSSETAQYGIFAVERLNQEWGAWEFGARLETVDVDPVDASLGDRSFDTVNASAGLVSRLSESSVLSANLVYAERAPNASELFAFGPHVGTQTFEIGDATLGEESSTSLDVSYRLTAGRVTGEVTAFYSDFSDYVYLQFLDHEDVEEMYGELDTDGLDVFKATAVDAKFYGFEVDLRYHIIDEADRAMHVDFLYDQTRATNESFDTNLPRIPTRRVGARYEYAFGPWLMGAEGRWNDSASHRGPNQLPTDSYMLWGADVRYRMVLNERAIVDLFAIGTNLGDEEARPNTSFLKDLAPMPGRSVRVGLRTSF</sequence>
<keyword evidence="3 8" id="KW-1134">Transmembrane beta strand</keyword>
<keyword evidence="7 8" id="KW-0998">Cell outer membrane</keyword>
<dbReference type="RefSeq" id="WP_200359078.1">
    <property type="nucleotide sequence ID" value="NZ_JAENIL010000079.1"/>
</dbReference>
<evidence type="ECO:0000259" key="11">
    <source>
        <dbReference type="Pfam" id="PF00593"/>
    </source>
</evidence>
<evidence type="ECO:0000256" key="5">
    <source>
        <dbReference type="ARBA" id="ARBA00023077"/>
    </source>
</evidence>
<dbReference type="PROSITE" id="PS52016">
    <property type="entry name" value="TONB_DEPENDENT_REC_3"/>
    <property type="match status" value="1"/>
</dbReference>
<comment type="similarity">
    <text evidence="8 9">Belongs to the TonB-dependent receptor family.</text>
</comment>
<keyword evidence="2 8" id="KW-0813">Transport</keyword>
<accession>A0A934VTP2</accession>
<comment type="caution">
    <text evidence="13">The sequence shown here is derived from an EMBL/GenBank/DDBJ whole genome shotgun (WGS) entry which is preliminary data.</text>
</comment>
<dbReference type="AlphaFoldDB" id="A0A934VTP2"/>
<feature type="domain" description="TonB-dependent receptor plug" evidence="12">
    <location>
        <begin position="49"/>
        <end position="151"/>
    </location>
</feature>
<dbReference type="Gene3D" id="2.40.170.20">
    <property type="entry name" value="TonB-dependent receptor, beta-barrel domain"/>
    <property type="match status" value="1"/>
</dbReference>
<feature type="region of interest" description="Disordered" evidence="10">
    <location>
        <begin position="225"/>
        <end position="249"/>
    </location>
</feature>
<protein>
    <submittedName>
        <fullName evidence="13">TonB-dependent receptor</fullName>
    </submittedName>
</protein>
<dbReference type="PANTHER" id="PTHR30069:SF40">
    <property type="entry name" value="TONB-DEPENDENT RECEPTOR NMB0964-RELATED"/>
    <property type="match status" value="1"/>
</dbReference>
<feature type="domain" description="TonB-dependent receptor-like beta-barrel" evidence="11">
    <location>
        <begin position="344"/>
        <end position="687"/>
    </location>
</feature>
<name>A0A934VTP2_9BACT</name>
<dbReference type="EMBL" id="JAENIL010000079">
    <property type="protein sequence ID" value="MBK1880280.1"/>
    <property type="molecule type" value="Genomic_DNA"/>
</dbReference>
<keyword evidence="4 8" id="KW-0812">Transmembrane</keyword>
<evidence type="ECO:0000256" key="1">
    <source>
        <dbReference type="ARBA" id="ARBA00004571"/>
    </source>
</evidence>
<evidence type="ECO:0000256" key="6">
    <source>
        <dbReference type="ARBA" id="ARBA00023136"/>
    </source>
</evidence>
<reference evidence="13" key="1">
    <citation type="submission" date="2021-01" db="EMBL/GenBank/DDBJ databases">
        <title>Modified the classification status of verrucomicrobia.</title>
        <authorList>
            <person name="Feng X."/>
        </authorList>
    </citation>
    <scope>NUCLEOTIDE SEQUENCE</scope>
    <source>
        <strain evidence="13">KCTC 13126</strain>
    </source>
</reference>
<proteinExistence type="inferred from homology"/>
<dbReference type="InterPro" id="IPR037066">
    <property type="entry name" value="Plug_dom_sf"/>
</dbReference>
<dbReference type="GO" id="GO:0044718">
    <property type="term" value="P:siderophore transmembrane transport"/>
    <property type="evidence" value="ECO:0007669"/>
    <property type="project" value="TreeGrafter"/>
</dbReference>
<keyword evidence="13" id="KW-0675">Receptor</keyword>
<evidence type="ECO:0000256" key="10">
    <source>
        <dbReference type="SAM" id="MobiDB-lite"/>
    </source>
</evidence>
<evidence type="ECO:0000256" key="7">
    <source>
        <dbReference type="ARBA" id="ARBA00023237"/>
    </source>
</evidence>
<evidence type="ECO:0000313" key="14">
    <source>
        <dbReference type="Proteomes" id="UP000617628"/>
    </source>
</evidence>
<evidence type="ECO:0000256" key="2">
    <source>
        <dbReference type="ARBA" id="ARBA00022448"/>
    </source>
</evidence>
<dbReference type="GO" id="GO:0015344">
    <property type="term" value="F:siderophore uptake transmembrane transporter activity"/>
    <property type="evidence" value="ECO:0007669"/>
    <property type="project" value="TreeGrafter"/>
</dbReference>
<dbReference type="InterPro" id="IPR039426">
    <property type="entry name" value="TonB-dep_rcpt-like"/>
</dbReference>
<evidence type="ECO:0000259" key="12">
    <source>
        <dbReference type="Pfam" id="PF07715"/>
    </source>
</evidence>
<organism evidence="13 14">
    <name type="scientific">Pelagicoccus mobilis</name>
    <dbReference type="NCBI Taxonomy" id="415221"/>
    <lineage>
        <taxon>Bacteria</taxon>
        <taxon>Pseudomonadati</taxon>
        <taxon>Verrucomicrobiota</taxon>
        <taxon>Opitutia</taxon>
        <taxon>Puniceicoccales</taxon>
        <taxon>Pelagicoccaceae</taxon>
        <taxon>Pelagicoccus</taxon>
    </lineage>
</organism>
<comment type="subcellular location">
    <subcellularLocation>
        <location evidence="1 8">Cell outer membrane</location>
        <topology evidence="1 8">Multi-pass membrane protein</topology>
    </subcellularLocation>
</comment>
<evidence type="ECO:0000256" key="3">
    <source>
        <dbReference type="ARBA" id="ARBA00022452"/>
    </source>
</evidence>
<dbReference type="Proteomes" id="UP000617628">
    <property type="component" value="Unassembled WGS sequence"/>
</dbReference>
<dbReference type="Gene3D" id="2.170.130.10">
    <property type="entry name" value="TonB-dependent receptor, plug domain"/>
    <property type="match status" value="1"/>
</dbReference>
<dbReference type="InterPro" id="IPR000531">
    <property type="entry name" value="Beta-barrel_TonB"/>
</dbReference>
<feature type="compositionally biased region" description="Acidic residues" evidence="10">
    <location>
        <begin position="305"/>
        <end position="325"/>
    </location>
</feature>
<dbReference type="PANTHER" id="PTHR30069">
    <property type="entry name" value="TONB-DEPENDENT OUTER MEMBRANE RECEPTOR"/>
    <property type="match status" value="1"/>
</dbReference>
<keyword evidence="5 9" id="KW-0798">TonB box</keyword>
<keyword evidence="14" id="KW-1185">Reference proteome</keyword>
<evidence type="ECO:0000256" key="4">
    <source>
        <dbReference type="ARBA" id="ARBA00022692"/>
    </source>
</evidence>
<dbReference type="GO" id="GO:0009279">
    <property type="term" value="C:cell outer membrane"/>
    <property type="evidence" value="ECO:0007669"/>
    <property type="project" value="UniProtKB-SubCell"/>
</dbReference>
<evidence type="ECO:0000313" key="13">
    <source>
        <dbReference type="EMBL" id="MBK1880280.1"/>
    </source>
</evidence>
<gene>
    <name evidence="13" type="ORF">JIN87_25575</name>
</gene>